<evidence type="ECO:0000256" key="3">
    <source>
        <dbReference type="SAM" id="MobiDB-lite"/>
    </source>
</evidence>
<sequence length="331" mass="34016">MTSMTDEAGHPEVSELSDLTEGLLTPSRTADVRQHLNGCDLCADVYASLEEIRGLLGTLPGPVRMPTDVAERIDAALAAEALLDATAPGARNAPAPVTASSTSTASSDEDGRVDVAGVARSAEEEETGVGTDAGTHVSRETSPPSNRPDGHPRAATGPGRPTRTRRVRRRTAALGAALTAAALGLGGLLVQALGGDEPPSTSPKLSTSADDFSGEAVEGRVAELLAQNQSGDSSFGVESAPSTRSTSRSPGTLKQPGVQVPDCVQKGTGRAEVPLAAEEGTYDGTDAYLVVLPDRTDTERVTAYVVDSSCVKQDPSSPGEVLLTRSYALQS</sequence>
<feature type="region of interest" description="Disordered" evidence="3">
    <location>
        <begin position="194"/>
        <end position="214"/>
    </location>
</feature>
<dbReference type="Proteomes" id="UP000619244">
    <property type="component" value="Unassembled WGS sequence"/>
</dbReference>
<proteinExistence type="predicted"/>
<keyword evidence="2" id="KW-0804">Transcription</keyword>
<gene>
    <name evidence="5" type="ORF">GCM10010358_40090</name>
</gene>
<evidence type="ECO:0000313" key="6">
    <source>
        <dbReference type="Proteomes" id="UP000619244"/>
    </source>
</evidence>
<accession>A0A918NMW4</accession>
<keyword evidence="1" id="KW-0805">Transcription regulation</keyword>
<reference evidence="5" key="2">
    <citation type="submission" date="2020-09" db="EMBL/GenBank/DDBJ databases">
        <authorList>
            <person name="Sun Q."/>
            <person name="Ohkuma M."/>
        </authorList>
    </citation>
    <scope>NUCLEOTIDE SEQUENCE</scope>
    <source>
        <strain evidence="5">JCM 4790</strain>
    </source>
</reference>
<feature type="region of interest" description="Disordered" evidence="3">
    <location>
        <begin position="1"/>
        <end position="21"/>
    </location>
</feature>
<evidence type="ECO:0000313" key="5">
    <source>
        <dbReference type="EMBL" id="GGX81923.1"/>
    </source>
</evidence>
<comment type="caution">
    <text evidence="5">The sequence shown here is derived from an EMBL/GenBank/DDBJ whole genome shotgun (WGS) entry which is preliminary data.</text>
</comment>
<keyword evidence="4" id="KW-0472">Membrane</keyword>
<evidence type="ECO:0000256" key="4">
    <source>
        <dbReference type="SAM" id="Phobius"/>
    </source>
</evidence>
<keyword evidence="4" id="KW-1133">Transmembrane helix</keyword>
<keyword evidence="6" id="KW-1185">Reference proteome</keyword>
<evidence type="ECO:0000256" key="1">
    <source>
        <dbReference type="ARBA" id="ARBA00023015"/>
    </source>
</evidence>
<dbReference type="InterPro" id="IPR041916">
    <property type="entry name" value="Anti_sigma_zinc_sf"/>
</dbReference>
<keyword evidence="4" id="KW-0812">Transmembrane</keyword>
<feature type="region of interest" description="Disordered" evidence="3">
    <location>
        <begin position="227"/>
        <end position="265"/>
    </location>
</feature>
<reference evidence="5" key="1">
    <citation type="journal article" date="2014" name="Int. J. Syst. Evol. Microbiol.">
        <title>Complete genome sequence of Corynebacterium casei LMG S-19264T (=DSM 44701T), isolated from a smear-ripened cheese.</title>
        <authorList>
            <consortium name="US DOE Joint Genome Institute (JGI-PGF)"/>
            <person name="Walter F."/>
            <person name="Albersmeier A."/>
            <person name="Kalinowski J."/>
            <person name="Ruckert C."/>
        </authorList>
    </citation>
    <scope>NUCLEOTIDE SEQUENCE</scope>
    <source>
        <strain evidence="5">JCM 4790</strain>
    </source>
</reference>
<name>A0A918NMW4_9ACTN</name>
<feature type="compositionally biased region" description="Low complexity" evidence="3">
    <location>
        <begin position="241"/>
        <end position="250"/>
    </location>
</feature>
<feature type="transmembrane region" description="Helical" evidence="4">
    <location>
        <begin position="172"/>
        <end position="194"/>
    </location>
</feature>
<evidence type="ECO:0000256" key="2">
    <source>
        <dbReference type="ARBA" id="ARBA00023163"/>
    </source>
</evidence>
<evidence type="ECO:0008006" key="7">
    <source>
        <dbReference type="Google" id="ProtNLM"/>
    </source>
</evidence>
<dbReference type="Gene3D" id="1.10.10.1320">
    <property type="entry name" value="Anti-sigma factor, zinc-finger domain"/>
    <property type="match status" value="1"/>
</dbReference>
<organism evidence="5 6">
    <name type="scientific">Streptomyces minutiscleroticus</name>
    <dbReference type="NCBI Taxonomy" id="68238"/>
    <lineage>
        <taxon>Bacteria</taxon>
        <taxon>Bacillati</taxon>
        <taxon>Actinomycetota</taxon>
        <taxon>Actinomycetes</taxon>
        <taxon>Kitasatosporales</taxon>
        <taxon>Streptomycetaceae</taxon>
        <taxon>Streptomyces</taxon>
    </lineage>
</organism>
<feature type="region of interest" description="Disordered" evidence="3">
    <location>
        <begin position="89"/>
        <end position="169"/>
    </location>
</feature>
<dbReference type="AlphaFoldDB" id="A0A918NMW4"/>
<dbReference type="EMBL" id="BMVU01000019">
    <property type="protein sequence ID" value="GGX81923.1"/>
    <property type="molecule type" value="Genomic_DNA"/>
</dbReference>
<protein>
    <recommendedName>
        <fullName evidence="7">Zinc-finger domain-containing protein</fullName>
    </recommendedName>
</protein>